<keyword evidence="1" id="KW-0812">Transmembrane</keyword>
<evidence type="ECO:0000256" key="1">
    <source>
        <dbReference type="SAM" id="Phobius"/>
    </source>
</evidence>
<evidence type="ECO:0000313" key="2">
    <source>
        <dbReference type="EMBL" id="SDZ62232.1"/>
    </source>
</evidence>
<name>A0A1H3UIB9_9ACTN</name>
<reference evidence="3" key="1">
    <citation type="submission" date="2016-10" db="EMBL/GenBank/DDBJ databases">
        <authorList>
            <person name="Varghese N."/>
            <person name="Submissions S."/>
        </authorList>
    </citation>
    <scope>NUCLEOTIDE SEQUENCE [LARGE SCALE GENOMIC DNA]</scope>
    <source>
        <strain evidence="3">DSM 44718</strain>
    </source>
</reference>
<evidence type="ECO:0000313" key="3">
    <source>
        <dbReference type="Proteomes" id="UP000199632"/>
    </source>
</evidence>
<organism evidence="2 3">
    <name type="scientific">Asanoa ishikariensis</name>
    <dbReference type="NCBI Taxonomy" id="137265"/>
    <lineage>
        <taxon>Bacteria</taxon>
        <taxon>Bacillati</taxon>
        <taxon>Actinomycetota</taxon>
        <taxon>Actinomycetes</taxon>
        <taxon>Micromonosporales</taxon>
        <taxon>Micromonosporaceae</taxon>
        <taxon>Asanoa</taxon>
    </lineage>
</organism>
<gene>
    <name evidence="2" type="ORF">SAMN05421684_7409</name>
</gene>
<keyword evidence="1" id="KW-0472">Membrane</keyword>
<protein>
    <submittedName>
        <fullName evidence="2">PH domain-containing protein</fullName>
    </submittedName>
</protein>
<dbReference type="RefSeq" id="WP_143050043.1">
    <property type="nucleotide sequence ID" value="NZ_BOND01000005.1"/>
</dbReference>
<dbReference type="Proteomes" id="UP000199632">
    <property type="component" value="Unassembled WGS sequence"/>
</dbReference>
<feature type="transmembrane region" description="Helical" evidence="1">
    <location>
        <begin position="50"/>
        <end position="71"/>
    </location>
</feature>
<keyword evidence="3" id="KW-1185">Reference proteome</keyword>
<keyword evidence="1" id="KW-1133">Transmembrane helix</keyword>
<feature type="transmembrane region" description="Helical" evidence="1">
    <location>
        <begin position="12"/>
        <end position="35"/>
    </location>
</feature>
<proteinExistence type="predicted"/>
<accession>A0A1H3UIB9</accession>
<dbReference type="EMBL" id="FNQB01000004">
    <property type="protein sequence ID" value="SDZ62232.1"/>
    <property type="molecule type" value="Genomic_DNA"/>
</dbReference>
<dbReference type="OrthoDB" id="3385216at2"/>
<dbReference type="AlphaFoldDB" id="A0A1H3UIB9"/>
<sequence>MPRWERVEGDSGNVRYVVAAAFSVGGLVPLCGLAATEARQSAPLVLPFLLVWYTLVWRIALAGVCVGADGIKIRSVLRTRIVPWGRVARVWACPATGHDAWQLWVTTRDPDRDLPTPIWRLSPAIKRRGAGRTPERVILSPDRFSVVLTTLRSRTS</sequence>
<dbReference type="STRING" id="137265.SAMN05421684_7409"/>